<comment type="caution">
    <text evidence="3">The sequence shown here is derived from an EMBL/GenBank/DDBJ whole genome shotgun (WGS) entry which is preliminary data.</text>
</comment>
<proteinExistence type="predicted"/>
<dbReference type="InParanoid" id="A0A401GXL3"/>
<dbReference type="SUPFAM" id="SSF52266">
    <property type="entry name" value="SGNH hydrolase"/>
    <property type="match status" value="1"/>
</dbReference>
<feature type="chain" id="PRO_5019024271" evidence="2">
    <location>
        <begin position="23"/>
        <end position="350"/>
    </location>
</feature>
<keyword evidence="2" id="KW-0732">Signal</keyword>
<dbReference type="InterPro" id="IPR001087">
    <property type="entry name" value="GDSL"/>
</dbReference>
<evidence type="ECO:0000256" key="1">
    <source>
        <dbReference type="ARBA" id="ARBA00022801"/>
    </source>
</evidence>
<dbReference type="Proteomes" id="UP000287166">
    <property type="component" value="Unassembled WGS sequence"/>
</dbReference>
<dbReference type="RefSeq" id="XP_027617833.1">
    <property type="nucleotide sequence ID" value="XM_027762032.1"/>
</dbReference>
<sequence>MAILNLLAACGLLLGSAQSACAFGYGPLPGQIKNLVTFGDSYTDVVSSQLIAAIYTSYPATQAVPGDHGIAWPIFAAEDGNLTLYPFARSGATCSNNLTARPFPSVFESQLPTYFEEVANGTLDLNPHDTIYTLWIGTNDVGVDALLTGDQTPGVTVVDTVTCAVNWVKVLYENGARNFLFQNMLPLQNTVLYAADSYPNHYWTYERNTTEWNVFMTELTQTANNLSALMLQSLTPALPGAHIGYFSSYDLVSDIINHPANYLNGTAPLNVTGCVNACVYQLNGNSSGPAACTVANGSDAYSFLWYDELHPSQQTDGVIGKAIAAAITRTSDQWTTWLTSVNEERGPKRS</sequence>
<protein>
    <submittedName>
        <fullName evidence="3">Carbohydrate esterase family 16 protein</fullName>
    </submittedName>
</protein>
<accession>A0A401GXL3</accession>
<evidence type="ECO:0000256" key="2">
    <source>
        <dbReference type="SAM" id="SignalP"/>
    </source>
</evidence>
<dbReference type="EMBL" id="BFAD01000010">
    <property type="protein sequence ID" value="GBE86920.1"/>
    <property type="molecule type" value="Genomic_DNA"/>
</dbReference>
<dbReference type="GeneID" id="38783837"/>
<dbReference type="Pfam" id="PF00657">
    <property type="entry name" value="Lipase_GDSL"/>
    <property type="match status" value="1"/>
</dbReference>
<dbReference type="Gene3D" id="3.40.50.1110">
    <property type="entry name" value="SGNH hydrolase"/>
    <property type="match status" value="1"/>
</dbReference>
<keyword evidence="1" id="KW-0378">Hydrolase</keyword>
<dbReference type="GO" id="GO:0016788">
    <property type="term" value="F:hydrolase activity, acting on ester bonds"/>
    <property type="evidence" value="ECO:0007669"/>
    <property type="project" value="InterPro"/>
</dbReference>
<dbReference type="PANTHER" id="PTHR45648">
    <property type="entry name" value="GDSL LIPASE/ACYLHYDROLASE FAMILY PROTEIN (AFU_ORTHOLOGUE AFUA_4G14700)"/>
    <property type="match status" value="1"/>
</dbReference>
<gene>
    <name evidence="3" type="ORF">SCP_1001640</name>
</gene>
<keyword evidence="4" id="KW-1185">Reference proteome</keyword>
<reference evidence="3 4" key="1">
    <citation type="journal article" date="2018" name="Sci. Rep.">
        <title>Genome sequence of the cauliflower mushroom Sparassis crispa (Hanabiratake) and its association with beneficial usage.</title>
        <authorList>
            <person name="Kiyama R."/>
            <person name="Furutani Y."/>
            <person name="Kawaguchi K."/>
            <person name="Nakanishi T."/>
        </authorList>
    </citation>
    <scope>NUCLEOTIDE SEQUENCE [LARGE SCALE GENOMIC DNA]</scope>
</reference>
<dbReference type="InterPro" id="IPR036514">
    <property type="entry name" value="SGNH_hydro_sf"/>
</dbReference>
<dbReference type="InterPro" id="IPR051058">
    <property type="entry name" value="GDSL_Est/Lipase"/>
</dbReference>
<feature type="signal peptide" evidence="2">
    <location>
        <begin position="1"/>
        <end position="22"/>
    </location>
</feature>
<evidence type="ECO:0000313" key="4">
    <source>
        <dbReference type="Proteomes" id="UP000287166"/>
    </source>
</evidence>
<dbReference type="OrthoDB" id="1600564at2759"/>
<name>A0A401GXL3_9APHY</name>
<dbReference type="PANTHER" id="PTHR45648:SF22">
    <property type="entry name" value="GDSL LIPASE_ACYLHYDROLASE FAMILY PROTEIN (AFU_ORTHOLOGUE AFUA_4G14700)"/>
    <property type="match status" value="1"/>
</dbReference>
<evidence type="ECO:0000313" key="3">
    <source>
        <dbReference type="EMBL" id="GBE86920.1"/>
    </source>
</evidence>
<dbReference type="AlphaFoldDB" id="A0A401GXL3"/>
<organism evidence="3 4">
    <name type="scientific">Sparassis crispa</name>
    <dbReference type="NCBI Taxonomy" id="139825"/>
    <lineage>
        <taxon>Eukaryota</taxon>
        <taxon>Fungi</taxon>
        <taxon>Dikarya</taxon>
        <taxon>Basidiomycota</taxon>
        <taxon>Agaricomycotina</taxon>
        <taxon>Agaricomycetes</taxon>
        <taxon>Polyporales</taxon>
        <taxon>Sparassidaceae</taxon>
        <taxon>Sparassis</taxon>
    </lineage>
</organism>